<name>A0A0D2MM94_HYPSF</name>
<dbReference type="OMA" id="WANTITW"/>
<dbReference type="AlphaFoldDB" id="A0A0D2MM94"/>
<evidence type="ECO:0000259" key="1">
    <source>
        <dbReference type="SMART" id="SM00458"/>
    </source>
</evidence>
<dbReference type="Pfam" id="PF00652">
    <property type="entry name" value="Ricin_B_lectin"/>
    <property type="match status" value="1"/>
</dbReference>
<feature type="domain" description="Ricin B lectin" evidence="1">
    <location>
        <begin position="24"/>
        <end position="157"/>
    </location>
</feature>
<dbReference type="InterPro" id="IPR035992">
    <property type="entry name" value="Ricin_B-like_lectins"/>
</dbReference>
<sequence length="425" mass="45109">MFQRGHILLNARCQTAHTNADLLNSYIGQLLLQPGLNTAICLTAASNNDGAAVTIQPCTGSTAQKWTFAGNGQVTVYGNKCLDVTDGKNADGTKMQIWTCSTNNPNQKWDYNVWANTITWFNKGKCLDLTDASQASGNKIQIWGCNSGNINQVWDAGYSVSSLPTISQNGQYGTNNCGTGSDSASKCQTGWINSASDFCIWGPPYLAAIGDIETEAVAYCTKSGRGARTIPNGALNGVHFVKTPEYVQVTGVGNFTKINVPHGDSGGELDNRGADGKGNPIGGLLYGNSFGTNLQYHEWTSFLSDGEFCIRACVGARATALCNHVYDIMGCYWNIPASYSSGVFESCAGDAALPMGVYGTSTWSQGQKPTPSAHPAPASSNCAAIPTVSVSPALARRDIAREHLGLQRKRYTNPEFPGATPAPLL</sequence>
<dbReference type="EMBL" id="KN817533">
    <property type="protein sequence ID" value="KJA25073.1"/>
    <property type="molecule type" value="Genomic_DNA"/>
</dbReference>
<dbReference type="OrthoDB" id="2564904at2759"/>
<evidence type="ECO:0000313" key="3">
    <source>
        <dbReference type="Proteomes" id="UP000054270"/>
    </source>
</evidence>
<dbReference type="STRING" id="945553.A0A0D2MM94"/>
<dbReference type="InterPro" id="IPR000772">
    <property type="entry name" value="Ricin_B_lectin"/>
</dbReference>
<dbReference type="Gene3D" id="2.80.10.50">
    <property type="match status" value="1"/>
</dbReference>
<keyword evidence="3" id="KW-1185">Reference proteome</keyword>
<protein>
    <submittedName>
        <fullName evidence="2">Carbohydrate-binding module family 13 protein</fullName>
    </submittedName>
</protein>
<gene>
    <name evidence="2" type="ORF">HYPSUDRAFT_135329</name>
</gene>
<reference evidence="3" key="1">
    <citation type="submission" date="2014-04" db="EMBL/GenBank/DDBJ databases">
        <title>Evolutionary Origins and Diversification of the Mycorrhizal Mutualists.</title>
        <authorList>
            <consortium name="DOE Joint Genome Institute"/>
            <consortium name="Mycorrhizal Genomics Consortium"/>
            <person name="Kohler A."/>
            <person name="Kuo A."/>
            <person name="Nagy L.G."/>
            <person name="Floudas D."/>
            <person name="Copeland A."/>
            <person name="Barry K.W."/>
            <person name="Cichocki N."/>
            <person name="Veneault-Fourrey C."/>
            <person name="LaButti K."/>
            <person name="Lindquist E.A."/>
            <person name="Lipzen A."/>
            <person name="Lundell T."/>
            <person name="Morin E."/>
            <person name="Murat C."/>
            <person name="Riley R."/>
            <person name="Ohm R."/>
            <person name="Sun H."/>
            <person name="Tunlid A."/>
            <person name="Henrissat B."/>
            <person name="Grigoriev I.V."/>
            <person name="Hibbett D.S."/>
            <person name="Martin F."/>
        </authorList>
    </citation>
    <scope>NUCLEOTIDE SEQUENCE [LARGE SCALE GENOMIC DNA]</scope>
    <source>
        <strain evidence="3">FD-334 SS-4</strain>
    </source>
</reference>
<dbReference type="CDD" id="cd00161">
    <property type="entry name" value="beta-trefoil_Ricin-like"/>
    <property type="match status" value="1"/>
</dbReference>
<evidence type="ECO:0000313" key="2">
    <source>
        <dbReference type="EMBL" id="KJA25073.1"/>
    </source>
</evidence>
<organism evidence="2 3">
    <name type="scientific">Hypholoma sublateritium (strain FD-334 SS-4)</name>
    <dbReference type="NCBI Taxonomy" id="945553"/>
    <lineage>
        <taxon>Eukaryota</taxon>
        <taxon>Fungi</taxon>
        <taxon>Dikarya</taxon>
        <taxon>Basidiomycota</taxon>
        <taxon>Agaricomycotina</taxon>
        <taxon>Agaricomycetes</taxon>
        <taxon>Agaricomycetidae</taxon>
        <taxon>Agaricales</taxon>
        <taxon>Agaricineae</taxon>
        <taxon>Strophariaceae</taxon>
        <taxon>Hypholoma</taxon>
    </lineage>
</organism>
<accession>A0A0D2MM94</accession>
<dbReference type="PROSITE" id="PS50231">
    <property type="entry name" value="RICIN_B_LECTIN"/>
    <property type="match status" value="1"/>
</dbReference>
<dbReference type="SUPFAM" id="SSF50370">
    <property type="entry name" value="Ricin B-like lectins"/>
    <property type="match status" value="1"/>
</dbReference>
<dbReference type="Proteomes" id="UP000054270">
    <property type="component" value="Unassembled WGS sequence"/>
</dbReference>
<dbReference type="SMART" id="SM00458">
    <property type="entry name" value="RICIN"/>
    <property type="match status" value="1"/>
</dbReference>
<proteinExistence type="predicted"/>